<dbReference type="Gene3D" id="3.10.20.870">
    <property type="entry name" value="PFU (PLAA family ubiquitin binding), C-terminal domain"/>
    <property type="match status" value="1"/>
</dbReference>
<feature type="domain" description="PFU" evidence="7">
    <location>
        <begin position="382"/>
        <end position="477"/>
    </location>
</feature>
<evidence type="ECO:0000256" key="4">
    <source>
        <dbReference type="ARBA" id="ARBA00022737"/>
    </source>
</evidence>
<organism evidence="9 10">
    <name type="scientific">Phakopsora pachyrhizi</name>
    <name type="common">Asian soybean rust disease fungus</name>
    <dbReference type="NCBI Taxonomy" id="170000"/>
    <lineage>
        <taxon>Eukaryota</taxon>
        <taxon>Fungi</taxon>
        <taxon>Dikarya</taxon>
        <taxon>Basidiomycota</taxon>
        <taxon>Pucciniomycotina</taxon>
        <taxon>Pucciniomycetes</taxon>
        <taxon>Pucciniales</taxon>
        <taxon>Phakopsoraceae</taxon>
        <taxon>Phakopsora</taxon>
    </lineage>
</organism>
<evidence type="ECO:0000256" key="5">
    <source>
        <dbReference type="PROSITE-ProRule" id="PRU00221"/>
    </source>
</evidence>
<dbReference type="GO" id="GO:0043130">
    <property type="term" value="F:ubiquitin binding"/>
    <property type="evidence" value="ECO:0007669"/>
    <property type="project" value="TreeGrafter"/>
</dbReference>
<dbReference type="PANTHER" id="PTHR19849:SF0">
    <property type="entry name" value="PHOSPHOLIPASE A-2-ACTIVATING PROTEIN"/>
    <property type="match status" value="1"/>
</dbReference>
<dbReference type="InterPro" id="IPR038122">
    <property type="entry name" value="PFU_sf"/>
</dbReference>
<dbReference type="PROSITE" id="PS51394">
    <property type="entry name" value="PFU"/>
    <property type="match status" value="1"/>
</dbReference>
<dbReference type="PROSITE" id="PS50082">
    <property type="entry name" value="WD_REPEATS_2"/>
    <property type="match status" value="3"/>
</dbReference>
<sequence>MSDSNVEVQNDSCKTFKLSSVLKGHSQDIKSLKFIDYQSIYSCSRDSTTRVWKREDENSWSERSLYQNSNPGFLNAVERITLDGDEFLLSAGQDSLIQLWPISPKPGQDYKPSFILSGHSSNVCYLNVLNHLNPPTIYSGSWDCTAIVWRNKEIVHRLTAHSAAVWSVIGLDERRTLTGAADNLIFLWDRSDRISVFKGHTQAVRALVRLDNLTFASASNDASIRLWSIEDNGQALRVFDRIHDSFIYSLDILSTGELVSSGEDRSVRVWDPRNGLVNQTITIPAISVWTVSVCRDNDDIVCGSSDSLIRVFSRSERRWASNDEIVAFEDSVRASTVPSATVDNLKKSDLPTIQALLSRTGKKEGEVAMAKNEANGAVEAYQWDAARGDWTMVGTVVDGTGSSDKKLYEGKEYDYVFDVDIQDGVPPLKLPYNVSENPYTVAQKWLAKHKLPDSYLDQVVDFIDKNTSGVSIGGKNVGSDPYTGSNSYRPSSNSNNGNVAGRASLDPFTGDGSYKAKQYDSSGTGLELSLNDLNSILNFINLISSSKDRAINQDDSCYQEGLKVIHKVVADWPIDKKFPGIDLIRVISMDQFPIKVFDTLKSLIESISTKLSSSDEETSDQKNNELNLTLILRSFSNGVYSEYDSKKIKKDHADDEFRVKLFESLWDSEKSLFKIEMNILKTKNCKVSLVTLILNLSVIEVSGIHKKSNSKMINEMTKAAYKVKSLVL</sequence>
<dbReference type="InterPro" id="IPR013535">
    <property type="entry name" value="PUL_dom"/>
</dbReference>
<dbReference type="GO" id="GO:0010992">
    <property type="term" value="P:ubiquitin recycling"/>
    <property type="evidence" value="ECO:0007669"/>
    <property type="project" value="TreeGrafter"/>
</dbReference>
<feature type="repeat" description="WD" evidence="5">
    <location>
        <begin position="197"/>
        <end position="237"/>
    </location>
</feature>
<protein>
    <submittedName>
        <fullName evidence="9">WD40-repeat-containing domain protein</fullName>
    </submittedName>
</protein>
<evidence type="ECO:0000256" key="6">
    <source>
        <dbReference type="SAM" id="MobiDB-lite"/>
    </source>
</evidence>
<dbReference type="Pfam" id="PF00400">
    <property type="entry name" value="WD40"/>
    <property type="match status" value="5"/>
</dbReference>
<evidence type="ECO:0000256" key="1">
    <source>
        <dbReference type="ARBA" id="ARBA00004496"/>
    </source>
</evidence>
<dbReference type="GO" id="GO:0043161">
    <property type="term" value="P:proteasome-mediated ubiquitin-dependent protein catabolic process"/>
    <property type="evidence" value="ECO:0007669"/>
    <property type="project" value="TreeGrafter"/>
</dbReference>
<dbReference type="Gene3D" id="1.25.10.10">
    <property type="entry name" value="Leucine-rich Repeat Variant"/>
    <property type="match status" value="1"/>
</dbReference>
<dbReference type="SMART" id="SM00320">
    <property type="entry name" value="WD40"/>
    <property type="match status" value="7"/>
</dbReference>
<proteinExistence type="predicted"/>
<feature type="compositionally biased region" description="Low complexity" evidence="6">
    <location>
        <begin position="485"/>
        <end position="498"/>
    </location>
</feature>
<feature type="repeat" description="WD" evidence="5">
    <location>
        <begin position="22"/>
        <end position="53"/>
    </location>
</feature>
<name>A0AAV0B7B2_PHAPC</name>
<dbReference type="Pfam" id="PF09070">
    <property type="entry name" value="PFU"/>
    <property type="match status" value="1"/>
</dbReference>
<feature type="repeat" description="WD" evidence="5">
    <location>
        <begin position="258"/>
        <end position="280"/>
    </location>
</feature>
<evidence type="ECO:0000313" key="9">
    <source>
        <dbReference type="EMBL" id="CAH7681777.1"/>
    </source>
</evidence>
<comment type="subcellular location">
    <subcellularLocation>
        <location evidence="1">Cytoplasm</location>
    </subcellularLocation>
</comment>
<evidence type="ECO:0000313" key="10">
    <source>
        <dbReference type="Proteomes" id="UP001153365"/>
    </source>
</evidence>
<evidence type="ECO:0000256" key="3">
    <source>
        <dbReference type="ARBA" id="ARBA00022574"/>
    </source>
</evidence>
<dbReference type="InterPro" id="IPR001680">
    <property type="entry name" value="WD40_rpt"/>
</dbReference>
<dbReference type="GO" id="GO:0005737">
    <property type="term" value="C:cytoplasm"/>
    <property type="evidence" value="ECO:0007669"/>
    <property type="project" value="UniProtKB-SubCell"/>
</dbReference>
<dbReference type="Proteomes" id="UP001153365">
    <property type="component" value="Unassembled WGS sequence"/>
</dbReference>
<dbReference type="PANTHER" id="PTHR19849">
    <property type="entry name" value="PHOSPHOLIPASE A-2-ACTIVATING PROTEIN"/>
    <property type="match status" value="1"/>
</dbReference>
<dbReference type="InterPro" id="IPR020472">
    <property type="entry name" value="WD40_PAC1"/>
</dbReference>
<dbReference type="AlphaFoldDB" id="A0AAV0B7B2"/>
<accession>A0AAV0B7B2</accession>
<evidence type="ECO:0000256" key="2">
    <source>
        <dbReference type="ARBA" id="ARBA00022490"/>
    </source>
</evidence>
<keyword evidence="2" id="KW-0963">Cytoplasm</keyword>
<reference evidence="9" key="1">
    <citation type="submission" date="2022-06" db="EMBL/GenBank/DDBJ databases">
        <authorList>
            <consortium name="SYNGENTA / RWTH Aachen University"/>
        </authorList>
    </citation>
    <scope>NUCLEOTIDE SEQUENCE</scope>
</reference>
<dbReference type="InterPro" id="IPR015943">
    <property type="entry name" value="WD40/YVTN_repeat-like_dom_sf"/>
</dbReference>
<keyword evidence="10" id="KW-1185">Reference proteome</keyword>
<keyword evidence="3 5" id="KW-0853">WD repeat</keyword>
<dbReference type="InterPro" id="IPR011989">
    <property type="entry name" value="ARM-like"/>
</dbReference>
<dbReference type="CDD" id="cd00200">
    <property type="entry name" value="WD40"/>
    <property type="match status" value="1"/>
</dbReference>
<evidence type="ECO:0000259" key="8">
    <source>
        <dbReference type="PROSITE" id="PS51396"/>
    </source>
</evidence>
<feature type="domain" description="PUL" evidence="8">
    <location>
        <begin position="487"/>
        <end position="728"/>
    </location>
</feature>
<dbReference type="SUPFAM" id="SSF50978">
    <property type="entry name" value="WD40 repeat-like"/>
    <property type="match status" value="1"/>
</dbReference>
<dbReference type="PRINTS" id="PR00320">
    <property type="entry name" value="GPROTEINBRPT"/>
</dbReference>
<dbReference type="PROSITE" id="PS51396">
    <property type="entry name" value="PUL"/>
    <property type="match status" value="1"/>
</dbReference>
<dbReference type="InterPro" id="IPR015155">
    <property type="entry name" value="PFU"/>
</dbReference>
<dbReference type="InterPro" id="IPR036322">
    <property type="entry name" value="WD40_repeat_dom_sf"/>
</dbReference>
<dbReference type="Gene3D" id="2.130.10.10">
    <property type="entry name" value="YVTN repeat-like/Quinoprotein amine dehydrogenase"/>
    <property type="match status" value="1"/>
</dbReference>
<dbReference type="EMBL" id="CALTRL010003707">
    <property type="protein sequence ID" value="CAH7681777.1"/>
    <property type="molecule type" value="Genomic_DNA"/>
</dbReference>
<gene>
    <name evidence="9" type="ORF">PPACK8108_LOCUS14427</name>
</gene>
<dbReference type="GO" id="GO:0005634">
    <property type="term" value="C:nucleus"/>
    <property type="evidence" value="ECO:0007669"/>
    <property type="project" value="TreeGrafter"/>
</dbReference>
<evidence type="ECO:0000259" key="7">
    <source>
        <dbReference type="PROSITE" id="PS51394"/>
    </source>
</evidence>
<dbReference type="Pfam" id="PF08324">
    <property type="entry name" value="PUL"/>
    <property type="match status" value="1"/>
</dbReference>
<keyword evidence="4" id="KW-0677">Repeat</keyword>
<feature type="region of interest" description="Disordered" evidence="6">
    <location>
        <begin position="474"/>
        <end position="502"/>
    </location>
</feature>
<comment type="caution">
    <text evidence="9">The sequence shown here is derived from an EMBL/GenBank/DDBJ whole genome shotgun (WGS) entry which is preliminary data.</text>
</comment>